<evidence type="ECO:0000313" key="5">
    <source>
        <dbReference type="EMBL" id="OAJ93095.1"/>
    </source>
</evidence>
<dbReference type="InterPro" id="IPR011042">
    <property type="entry name" value="6-blade_b-propeller_TolB-like"/>
</dbReference>
<evidence type="ECO:0000259" key="4">
    <source>
        <dbReference type="Pfam" id="PF21959"/>
    </source>
</evidence>
<dbReference type="InterPro" id="IPR054215">
    <property type="entry name" value="DUF6923"/>
</dbReference>
<evidence type="ECO:0000259" key="2">
    <source>
        <dbReference type="Pfam" id="PF16130"/>
    </source>
</evidence>
<dbReference type="Gene3D" id="2.120.10.30">
    <property type="entry name" value="TolB, C-terminal domain"/>
    <property type="match status" value="1"/>
</dbReference>
<dbReference type="InterPro" id="IPR031025">
    <property type="entry name" value="LruC_dom"/>
</dbReference>
<keyword evidence="1" id="KW-0732">Signal</keyword>
<proteinExistence type="predicted"/>
<feature type="domain" description="DUF4842" evidence="2">
    <location>
        <begin position="477"/>
        <end position="700"/>
    </location>
</feature>
<feature type="domain" description="DUF6923" evidence="4">
    <location>
        <begin position="71"/>
        <end position="261"/>
    </location>
</feature>
<dbReference type="RefSeq" id="WP_054961447.1">
    <property type="nucleotide sequence ID" value="NZ_LLEI02000053.1"/>
</dbReference>
<evidence type="ECO:0000256" key="1">
    <source>
        <dbReference type="SAM" id="SignalP"/>
    </source>
</evidence>
<dbReference type="InterPro" id="IPR045474">
    <property type="entry name" value="GEVED"/>
</dbReference>
<dbReference type="Pfam" id="PF20009">
    <property type="entry name" value="GEVED"/>
    <property type="match status" value="1"/>
</dbReference>
<feature type="chain" id="PRO_5008079210" evidence="1">
    <location>
        <begin position="26"/>
        <end position="711"/>
    </location>
</feature>
<organism evidence="5 6">
    <name type="scientific">Vibrio bivalvicida</name>
    <dbReference type="NCBI Taxonomy" id="1276888"/>
    <lineage>
        <taxon>Bacteria</taxon>
        <taxon>Pseudomonadati</taxon>
        <taxon>Pseudomonadota</taxon>
        <taxon>Gammaproteobacteria</taxon>
        <taxon>Vibrionales</taxon>
        <taxon>Vibrionaceae</taxon>
        <taxon>Vibrio</taxon>
        <taxon>Vibrio oreintalis group</taxon>
    </lineage>
</organism>
<gene>
    <name evidence="5" type="ORF">APB76_17370</name>
</gene>
<dbReference type="Pfam" id="PF21959">
    <property type="entry name" value="DUF6923"/>
    <property type="match status" value="1"/>
</dbReference>
<dbReference type="Pfam" id="PF16130">
    <property type="entry name" value="DUF4842"/>
    <property type="match status" value="1"/>
</dbReference>
<feature type="signal peptide" evidence="1">
    <location>
        <begin position="1"/>
        <end position="25"/>
    </location>
</feature>
<reference evidence="5 6" key="1">
    <citation type="journal article" date="2016" name="Syst. Appl. Microbiol.">
        <title>Vibrio bivalvicida sp. nov., a novel larval pathogen for bivalve molluscs reared in a hatchery.</title>
        <authorList>
            <person name="Dubert J."/>
            <person name="Romalde J.L."/>
            <person name="Prado S."/>
            <person name="Barja J.L."/>
        </authorList>
    </citation>
    <scope>NUCLEOTIDE SEQUENCE [LARGE SCALE GENOMIC DNA]</scope>
    <source>
        <strain evidence="5 6">605</strain>
    </source>
</reference>
<dbReference type="Proteomes" id="UP000078406">
    <property type="component" value="Unassembled WGS sequence"/>
</dbReference>
<dbReference type="EMBL" id="LLEI02000053">
    <property type="protein sequence ID" value="OAJ93095.1"/>
    <property type="molecule type" value="Genomic_DNA"/>
</dbReference>
<dbReference type="NCBIfam" id="TIGR04456">
    <property type="entry name" value="LruC_dom"/>
    <property type="match status" value="1"/>
</dbReference>
<protein>
    <submittedName>
        <fullName evidence="5">Uncharacterized protein</fullName>
    </submittedName>
</protein>
<feature type="domain" description="GEVED" evidence="3">
    <location>
        <begin position="354"/>
        <end position="426"/>
    </location>
</feature>
<accession>A0A177XXT7</accession>
<evidence type="ECO:0000259" key="3">
    <source>
        <dbReference type="Pfam" id="PF20009"/>
    </source>
</evidence>
<evidence type="ECO:0000313" key="6">
    <source>
        <dbReference type="Proteomes" id="UP000078406"/>
    </source>
</evidence>
<comment type="caution">
    <text evidence="5">The sequence shown here is derived from an EMBL/GenBank/DDBJ whole genome shotgun (WGS) entry which is preliminary data.</text>
</comment>
<dbReference type="InterPro" id="IPR032295">
    <property type="entry name" value="DUF4842"/>
</dbReference>
<name>A0A177XXT7_9VIBR</name>
<dbReference type="AlphaFoldDB" id="A0A177XXT7"/>
<dbReference type="SUPFAM" id="SSF63829">
    <property type="entry name" value="Calcium-dependent phosphotriesterase"/>
    <property type="match status" value="1"/>
</dbReference>
<sequence length="711" mass="77785">MQIKRTAHQIAMVAVALNGSSMAMAEIPFTECPTQAFLIQSPTGTPVAYGVNIDVGSYITLDSNLGLDKLNGVGYSKHDDFIYGWDYGVASLSRIDSTFTKTLLNVSKPAGAPTSIYVGDVSIDENAWYGYRPNYGLYRIDLDTLLMVLSSPPSQFGNPSIYDLAFHPDNGLAYSIDANGYLWQVDVNAGTSTRLNQLLDKDALGYRLTFGAVYFDVDGNFYASNNSNGYVFKVVINGTSSSAEFFAYGPSSNSNDGARCALAPVEPSEYTDFGDAPDSYKTTFASSGARHGMSDLKLGTLVDGETDASPYPLSDDISDGSNDDDGIQFPVPIQVGQTSKIIATVSGATDNSVLNAWIDFDRDGEFESNEIIISDQFVDANTGDLFFSVPTWAVAGETWARFRVSNTSGIGPSGGVPAGEVEDYLVDITESGVVTEVYPSGGGFTTFAYEDQYPLVGDYDMNDVLMNVKFTEYQLNNQVIRIKIEGKVAALGGDYHSGFAIRLPDVDREDIKSDSVQLYVNNTLQSGSLESDTSDAVFIIHTDLWDITESGEAEGCTMFRTQENCGTTYRPTWSLTFSLENAVNTDTMPNFPYDPFIFASPGHYYGDVGYQLSGGYPGRGLEIHLKNQAPTNKFDIRYKAYGLDTSNGETHYHNINGLPWAIEIPTTWQHPLEQHNILQAYSKFADFAQDETGLTESTWYTIPNTNRIYVD</sequence>